<organism evidence="2">
    <name type="scientific">marine sediment metagenome</name>
    <dbReference type="NCBI Taxonomy" id="412755"/>
    <lineage>
        <taxon>unclassified sequences</taxon>
        <taxon>metagenomes</taxon>
        <taxon>ecological metagenomes</taxon>
    </lineage>
</organism>
<evidence type="ECO:0000313" key="2">
    <source>
        <dbReference type="EMBL" id="GAH62049.1"/>
    </source>
</evidence>
<proteinExistence type="predicted"/>
<feature type="non-terminal residue" evidence="2">
    <location>
        <position position="260"/>
    </location>
</feature>
<dbReference type="GO" id="GO:0030246">
    <property type="term" value="F:carbohydrate binding"/>
    <property type="evidence" value="ECO:0007669"/>
    <property type="project" value="InterPro"/>
</dbReference>
<reference evidence="2" key="1">
    <citation type="journal article" date="2014" name="Front. Microbiol.">
        <title>High frequency of phylogenetically diverse reductive dehalogenase-homologous genes in deep subseafloor sedimentary metagenomes.</title>
        <authorList>
            <person name="Kawai M."/>
            <person name="Futagami T."/>
            <person name="Toyoda A."/>
            <person name="Takaki Y."/>
            <person name="Nishi S."/>
            <person name="Hori S."/>
            <person name="Arai W."/>
            <person name="Tsubouchi T."/>
            <person name="Morono Y."/>
            <person name="Uchiyama I."/>
            <person name="Ito T."/>
            <person name="Fujiyama A."/>
            <person name="Inagaki F."/>
            <person name="Takami H."/>
        </authorList>
    </citation>
    <scope>NUCLEOTIDE SEQUENCE</scope>
    <source>
        <strain evidence="2">Expedition CK06-06</strain>
    </source>
</reference>
<dbReference type="SUPFAM" id="SSF49344">
    <property type="entry name" value="CBD9-like"/>
    <property type="match status" value="1"/>
</dbReference>
<dbReference type="AlphaFoldDB" id="X1I7I6"/>
<sequence>LLTILPFPTALAAPGPDDNRATPLALPRLSGPITLDGFSDEPAWQAIEPLPMTMIFPTFKGTMTERTEIRVAYDDDYLYVAGRMYDSDPAAIQAVDLVRDAANAQNDWLAIILDSFNDNENALTFWTNPVGMRLDFSVSNDFQSTKYFNKSWSTFWDAAVQRNDQGWFAELRIPFSSLRFQDDNGAVIMGLTTYRDIARKGERHVFPAIPPNWGGTSFGKPSQAQRVRFTGVYSRNPLYVTPYALGGLDQAAALNPAGTD</sequence>
<name>X1I7I6_9ZZZZ</name>
<dbReference type="InterPro" id="IPR010502">
    <property type="entry name" value="Carb-bd_dom_fam9"/>
</dbReference>
<dbReference type="GO" id="GO:0004553">
    <property type="term" value="F:hydrolase activity, hydrolyzing O-glycosyl compounds"/>
    <property type="evidence" value="ECO:0007669"/>
    <property type="project" value="InterPro"/>
</dbReference>
<comment type="caution">
    <text evidence="2">The sequence shown here is derived from an EMBL/GenBank/DDBJ whole genome shotgun (WGS) entry which is preliminary data.</text>
</comment>
<dbReference type="Gene3D" id="2.60.40.1190">
    <property type="match status" value="1"/>
</dbReference>
<dbReference type="Pfam" id="PF06452">
    <property type="entry name" value="CBM9_1"/>
    <property type="match status" value="1"/>
</dbReference>
<dbReference type="GO" id="GO:0016052">
    <property type="term" value="P:carbohydrate catabolic process"/>
    <property type="evidence" value="ECO:0007669"/>
    <property type="project" value="InterPro"/>
</dbReference>
<protein>
    <recommendedName>
        <fullName evidence="1">Carbohydrate-binding domain-containing protein</fullName>
    </recommendedName>
</protein>
<gene>
    <name evidence="2" type="ORF">S03H2_51716</name>
</gene>
<dbReference type="CDD" id="cd09618">
    <property type="entry name" value="CBM9_like_2"/>
    <property type="match status" value="1"/>
</dbReference>
<feature type="domain" description="Carbohydrate-binding" evidence="1">
    <location>
        <begin position="36"/>
        <end position="204"/>
    </location>
</feature>
<dbReference type="EMBL" id="BARU01032826">
    <property type="protein sequence ID" value="GAH62049.1"/>
    <property type="molecule type" value="Genomic_DNA"/>
</dbReference>
<accession>X1I7I6</accession>
<feature type="non-terminal residue" evidence="2">
    <location>
        <position position="1"/>
    </location>
</feature>
<evidence type="ECO:0000259" key="1">
    <source>
        <dbReference type="Pfam" id="PF06452"/>
    </source>
</evidence>